<feature type="signal peptide" evidence="1">
    <location>
        <begin position="1"/>
        <end position="22"/>
    </location>
</feature>
<gene>
    <name evidence="2" type="ORF">chiPu_0018239</name>
</gene>
<organism evidence="2 3">
    <name type="scientific">Chiloscyllium punctatum</name>
    <name type="common">Brownbanded bambooshark</name>
    <name type="synonym">Hemiscyllium punctatum</name>
    <dbReference type="NCBI Taxonomy" id="137246"/>
    <lineage>
        <taxon>Eukaryota</taxon>
        <taxon>Metazoa</taxon>
        <taxon>Chordata</taxon>
        <taxon>Craniata</taxon>
        <taxon>Vertebrata</taxon>
        <taxon>Chondrichthyes</taxon>
        <taxon>Elasmobranchii</taxon>
        <taxon>Galeomorphii</taxon>
        <taxon>Galeoidea</taxon>
        <taxon>Orectolobiformes</taxon>
        <taxon>Hemiscylliidae</taxon>
        <taxon>Chiloscyllium</taxon>
    </lineage>
</organism>
<sequence length="182" mass="20813">MLGLASILVALLCIYIVSNLLQEQPEPVNGRYSVPGRFYTLKKLLVICVYRYRLFRQTKGTGTENDADRLKMGLGRRKEELQSQPSERKGGGGLGISYRSSVEEMECVQELVDDCHVRYRCSLCNMFVAKYILFLPLTQFSDSASVPVRYCSAPQTRLCFTIFSTRSELLWYVYISLFLVSM</sequence>
<dbReference type="Proteomes" id="UP000287033">
    <property type="component" value="Unassembled WGS sequence"/>
</dbReference>
<dbReference type="STRING" id="137246.A0A401RLZ5"/>
<dbReference type="AlphaFoldDB" id="A0A401RLZ5"/>
<feature type="chain" id="PRO_5019318349" evidence="1">
    <location>
        <begin position="23"/>
        <end position="182"/>
    </location>
</feature>
<dbReference type="EMBL" id="BEZZ01001510">
    <property type="protein sequence ID" value="GCC19158.1"/>
    <property type="molecule type" value="Genomic_DNA"/>
</dbReference>
<protein>
    <submittedName>
        <fullName evidence="2">Uncharacterized protein</fullName>
    </submittedName>
</protein>
<dbReference type="OrthoDB" id="5798273at2759"/>
<evidence type="ECO:0000313" key="2">
    <source>
        <dbReference type="EMBL" id="GCC19158.1"/>
    </source>
</evidence>
<keyword evidence="1" id="KW-0732">Signal</keyword>
<evidence type="ECO:0000313" key="3">
    <source>
        <dbReference type="Proteomes" id="UP000287033"/>
    </source>
</evidence>
<keyword evidence="3" id="KW-1185">Reference proteome</keyword>
<comment type="caution">
    <text evidence="2">The sequence shown here is derived from an EMBL/GenBank/DDBJ whole genome shotgun (WGS) entry which is preliminary data.</text>
</comment>
<reference evidence="2 3" key="1">
    <citation type="journal article" date="2018" name="Nat. Ecol. Evol.">
        <title>Shark genomes provide insights into elasmobranch evolution and the origin of vertebrates.</title>
        <authorList>
            <person name="Hara Y"/>
            <person name="Yamaguchi K"/>
            <person name="Onimaru K"/>
            <person name="Kadota M"/>
            <person name="Koyanagi M"/>
            <person name="Keeley SD"/>
            <person name="Tatsumi K"/>
            <person name="Tanaka K"/>
            <person name="Motone F"/>
            <person name="Kageyama Y"/>
            <person name="Nozu R"/>
            <person name="Adachi N"/>
            <person name="Nishimura O"/>
            <person name="Nakagawa R"/>
            <person name="Tanegashima C"/>
            <person name="Kiyatake I"/>
            <person name="Matsumoto R"/>
            <person name="Murakumo K"/>
            <person name="Nishida K"/>
            <person name="Terakita A"/>
            <person name="Kuratani S"/>
            <person name="Sato K"/>
            <person name="Hyodo S Kuraku.S."/>
        </authorList>
    </citation>
    <scope>NUCLEOTIDE SEQUENCE [LARGE SCALE GENOMIC DNA]</scope>
</reference>
<proteinExistence type="predicted"/>
<evidence type="ECO:0000256" key="1">
    <source>
        <dbReference type="SAM" id="SignalP"/>
    </source>
</evidence>
<name>A0A401RLZ5_CHIPU</name>
<accession>A0A401RLZ5</accession>